<sequence>MSPITPSVYSLQHITAEAAELASKTALRLAEEMGILISVAIVDNGGHLLHFARHDAAQFLTIDVAINKAWTASSFALPSHAWNEIVQQPSLAPLSQTPRFTPVAGGCPLYYQDGIIGAIGISGGSPQQDHYLGNCTVQHLDFQK</sequence>
<reference evidence="1 2" key="1">
    <citation type="journal article" date="2008" name="Environ. Microbiol.">
        <title>The genome of Erwinia tasmaniensis strain Et1/99, a non-pathogenic bacterium in the genus Erwinia.</title>
        <authorList>
            <person name="Kube M."/>
            <person name="Migdoll A.M."/>
            <person name="Mueller I."/>
            <person name="Kuhl H."/>
            <person name="Beck A."/>
            <person name="Reinhardt R."/>
            <person name="Geider K."/>
        </authorList>
    </citation>
    <scope>NUCLEOTIDE SEQUENCE [LARGE SCALE GENOMIC DNA]</scope>
    <source>
        <strain evidence="2">DSM 17950 / CFBP 7177 / CIP 109463 / NCPPB 4357 / Et1/99</strain>
        <plasmid evidence="2">pET46</plasmid>
    </source>
</reference>
<dbReference type="AlphaFoldDB" id="B2VB78"/>
<dbReference type="PANTHER" id="PTHR34309:SF1">
    <property type="entry name" value="PROTEIN GLCG"/>
    <property type="match status" value="1"/>
</dbReference>
<dbReference type="InterPro" id="IPR052517">
    <property type="entry name" value="GlcG_carb_metab_protein"/>
</dbReference>
<geneLocation type="plasmid" evidence="1 2">
    <name>pET46</name>
</geneLocation>
<keyword evidence="2" id="KW-1185">Reference proteome</keyword>
<accession>B2VB78</accession>
<dbReference type="InterPro" id="IPR038084">
    <property type="entry name" value="PduO/GlcC-like_sf"/>
</dbReference>
<keyword evidence="1" id="KW-0614">Plasmid</keyword>
<evidence type="ECO:0000313" key="1">
    <source>
        <dbReference type="EMBL" id="CAO95005.1"/>
    </source>
</evidence>
<name>B2VB78_ERWT9</name>
<proteinExistence type="predicted"/>
<dbReference type="Pfam" id="PF03928">
    <property type="entry name" value="HbpS-like"/>
    <property type="match status" value="1"/>
</dbReference>
<dbReference type="PANTHER" id="PTHR34309">
    <property type="entry name" value="SLR1406 PROTEIN"/>
    <property type="match status" value="1"/>
</dbReference>
<organism evidence="1 2">
    <name type="scientific">Erwinia tasmaniensis (strain DSM 17950 / CFBP 7177 / CIP 109463 / NCPPB 4357 / Et1/99)</name>
    <dbReference type="NCBI Taxonomy" id="465817"/>
    <lineage>
        <taxon>Bacteria</taxon>
        <taxon>Pseudomonadati</taxon>
        <taxon>Pseudomonadota</taxon>
        <taxon>Gammaproteobacteria</taxon>
        <taxon>Enterobacterales</taxon>
        <taxon>Erwiniaceae</taxon>
        <taxon>Erwinia</taxon>
    </lineage>
</organism>
<dbReference type="HOGENOM" id="CLU_103773_2_0_6"/>
<dbReference type="Proteomes" id="UP000001726">
    <property type="component" value="Plasmid pET46"/>
</dbReference>
<dbReference type="EMBL" id="CU468133">
    <property type="protein sequence ID" value="CAO95005.1"/>
    <property type="molecule type" value="Genomic_DNA"/>
</dbReference>
<dbReference type="RefSeq" id="WP_012439753.1">
    <property type="nucleotide sequence ID" value="NC_010693.1"/>
</dbReference>
<dbReference type="Gene3D" id="3.30.450.150">
    <property type="entry name" value="Haem-degrading domain"/>
    <property type="match status" value="1"/>
</dbReference>
<protein>
    <recommendedName>
        <fullName evidence="3">Heme-binding protein</fullName>
    </recommendedName>
</protein>
<gene>
    <name evidence="1" type="ordered locus">ETA_pET460150</name>
</gene>
<dbReference type="InterPro" id="IPR005624">
    <property type="entry name" value="PduO/GlcC-like"/>
</dbReference>
<dbReference type="SUPFAM" id="SSF143744">
    <property type="entry name" value="GlcG-like"/>
    <property type="match status" value="1"/>
</dbReference>
<dbReference type="KEGG" id="eta:ETA_pET460150"/>
<evidence type="ECO:0008006" key="3">
    <source>
        <dbReference type="Google" id="ProtNLM"/>
    </source>
</evidence>
<dbReference type="OrthoDB" id="9800768at2"/>
<evidence type="ECO:0000313" key="2">
    <source>
        <dbReference type="Proteomes" id="UP000001726"/>
    </source>
</evidence>